<keyword evidence="4" id="KW-0560">Oxidoreductase</keyword>
<evidence type="ECO:0000256" key="6">
    <source>
        <dbReference type="ARBA" id="ARBA00023014"/>
    </source>
</evidence>
<dbReference type="PROSITE" id="PS51085">
    <property type="entry name" value="2FE2S_FER_2"/>
    <property type="match status" value="1"/>
</dbReference>
<dbReference type="SUPFAM" id="SSF54292">
    <property type="entry name" value="2Fe-2S ferredoxin-like"/>
    <property type="match status" value="1"/>
</dbReference>
<evidence type="ECO:0000259" key="8">
    <source>
        <dbReference type="PROSITE" id="PS51085"/>
    </source>
</evidence>
<evidence type="ECO:0000313" key="10">
    <source>
        <dbReference type="EMBL" id="MBB5048991.1"/>
    </source>
</evidence>
<dbReference type="PROSITE" id="PS00197">
    <property type="entry name" value="2FE2S_FER_1"/>
    <property type="match status" value="1"/>
</dbReference>
<keyword evidence="11" id="KW-1185">Reference proteome</keyword>
<gene>
    <name evidence="10" type="ORF">HNR60_003762</name>
</gene>
<dbReference type="GO" id="GO:0016491">
    <property type="term" value="F:oxidoreductase activity"/>
    <property type="evidence" value="ECO:0007669"/>
    <property type="project" value="UniProtKB-KW"/>
</dbReference>
<keyword evidence="6" id="KW-0411">Iron-sulfur</keyword>
<reference evidence="10 11" key="1">
    <citation type="submission" date="2020-08" db="EMBL/GenBank/DDBJ databases">
        <title>Genomic Encyclopedia of Type Strains, Phase IV (KMG-IV): sequencing the most valuable type-strain genomes for metagenomic binning, comparative biology and taxonomic classification.</title>
        <authorList>
            <person name="Goeker M."/>
        </authorList>
    </citation>
    <scope>NUCLEOTIDE SEQUENCE [LARGE SCALE GENOMIC DNA]</scope>
    <source>
        <strain evidence="10 11">DSM 12706</strain>
    </source>
</reference>
<feature type="region of interest" description="Disordered" evidence="7">
    <location>
        <begin position="1"/>
        <end position="23"/>
    </location>
</feature>
<dbReference type="InterPro" id="IPR001041">
    <property type="entry name" value="2Fe-2S_ferredoxin-type"/>
</dbReference>
<comment type="caution">
    <text evidence="10">The sequence shown here is derived from an EMBL/GenBank/DDBJ whole genome shotgun (WGS) entry which is preliminary data.</text>
</comment>
<dbReference type="Gene3D" id="3.10.20.30">
    <property type="match status" value="1"/>
</dbReference>
<dbReference type="Pfam" id="PF00111">
    <property type="entry name" value="Fer2"/>
    <property type="match status" value="1"/>
</dbReference>
<evidence type="ECO:0000256" key="1">
    <source>
        <dbReference type="ARBA" id="ARBA00022630"/>
    </source>
</evidence>
<dbReference type="AlphaFoldDB" id="A0A7W7Z6P0"/>
<dbReference type="CDD" id="cd06185">
    <property type="entry name" value="PDR_like"/>
    <property type="match status" value="1"/>
</dbReference>
<dbReference type="EMBL" id="JACHIH010000028">
    <property type="protein sequence ID" value="MBB5048991.1"/>
    <property type="molecule type" value="Genomic_DNA"/>
</dbReference>
<dbReference type="Proteomes" id="UP000542353">
    <property type="component" value="Unassembled WGS sequence"/>
</dbReference>
<dbReference type="Gene3D" id="3.40.50.80">
    <property type="entry name" value="Nucleotide-binding domain of ferredoxin-NADP reductase (FNR) module"/>
    <property type="match status" value="1"/>
</dbReference>
<dbReference type="CDD" id="cd00207">
    <property type="entry name" value="fer2"/>
    <property type="match status" value="1"/>
</dbReference>
<name>A0A7W7Z6P0_9BRAD</name>
<dbReference type="InterPro" id="IPR006058">
    <property type="entry name" value="2Fe2S_fd_BS"/>
</dbReference>
<accession>A0A7W7Z6P0</accession>
<evidence type="ECO:0000259" key="9">
    <source>
        <dbReference type="PROSITE" id="PS51384"/>
    </source>
</evidence>
<evidence type="ECO:0000256" key="2">
    <source>
        <dbReference type="ARBA" id="ARBA00022714"/>
    </source>
</evidence>
<dbReference type="InterPro" id="IPR017927">
    <property type="entry name" value="FAD-bd_FR_type"/>
</dbReference>
<dbReference type="InterPro" id="IPR050415">
    <property type="entry name" value="MRET"/>
</dbReference>
<dbReference type="PANTHER" id="PTHR47354">
    <property type="entry name" value="NADH OXIDOREDUCTASE HCR"/>
    <property type="match status" value="1"/>
</dbReference>
<feature type="domain" description="FAD-binding FR-type" evidence="9">
    <location>
        <begin position="18"/>
        <end position="120"/>
    </location>
</feature>
<evidence type="ECO:0000256" key="5">
    <source>
        <dbReference type="ARBA" id="ARBA00023004"/>
    </source>
</evidence>
<evidence type="ECO:0000313" key="11">
    <source>
        <dbReference type="Proteomes" id="UP000542353"/>
    </source>
</evidence>
<evidence type="ECO:0000256" key="3">
    <source>
        <dbReference type="ARBA" id="ARBA00022723"/>
    </source>
</evidence>
<dbReference type="GO" id="GO:0051537">
    <property type="term" value="F:2 iron, 2 sulfur cluster binding"/>
    <property type="evidence" value="ECO:0007669"/>
    <property type="project" value="UniProtKB-KW"/>
</dbReference>
<dbReference type="InterPro" id="IPR017938">
    <property type="entry name" value="Riboflavin_synthase-like_b-brl"/>
</dbReference>
<dbReference type="SUPFAM" id="SSF63380">
    <property type="entry name" value="Riboflavin synthase domain-like"/>
    <property type="match status" value="1"/>
</dbReference>
<dbReference type="InterPro" id="IPR012675">
    <property type="entry name" value="Beta-grasp_dom_sf"/>
</dbReference>
<dbReference type="SUPFAM" id="SSF52343">
    <property type="entry name" value="Ferredoxin reductase-like, C-terminal NADP-linked domain"/>
    <property type="match status" value="1"/>
</dbReference>
<keyword evidence="3" id="KW-0479">Metal-binding</keyword>
<evidence type="ECO:0000256" key="7">
    <source>
        <dbReference type="SAM" id="MobiDB-lite"/>
    </source>
</evidence>
<organism evidence="10 11">
    <name type="scientific">Rhodopseudomonas rhenobacensis</name>
    <dbReference type="NCBI Taxonomy" id="87461"/>
    <lineage>
        <taxon>Bacteria</taxon>
        <taxon>Pseudomonadati</taxon>
        <taxon>Pseudomonadota</taxon>
        <taxon>Alphaproteobacteria</taxon>
        <taxon>Hyphomicrobiales</taxon>
        <taxon>Nitrobacteraceae</taxon>
        <taxon>Rhodopseudomonas</taxon>
    </lineage>
</organism>
<keyword evidence="1" id="KW-0285">Flavoprotein</keyword>
<protein>
    <submittedName>
        <fullName evidence="10">Ferredoxin-NADP reductase</fullName>
    </submittedName>
</protein>
<dbReference type="PRINTS" id="PR00409">
    <property type="entry name" value="PHDIOXRDTASE"/>
</dbReference>
<dbReference type="RefSeq" id="WP_210313677.1">
    <property type="nucleotide sequence ID" value="NZ_JACHIH010000028.1"/>
</dbReference>
<keyword evidence="2" id="KW-0001">2Fe-2S</keyword>
<dbReference type="InterPro" id="IPR036010">
    <property type="entry name" value="2Fe-2S_ferredoxin-like_sf"/>
</dbReference>
<dbReference type="InterPro" id="IPR039261">
    <property type="entry name" value="FNR_nucleotide-bd"/>
</dbReference>
<dbReference type="PROSITE" id="PS51384">
    <property type="entry name" value="FAD_FR"/>
    <property type="match status" value="1"/>
</dbReference>
<keyword evidence="5" id="KW-0408">Iron</keyword>
<sequence length="336" mass="35248">MDAAGGAVSRIGGAMSNDGSSRLTVRRVHRETPEIAVLDLAAEDQSTLPAWDPGAHIDLLLPSGKVRQYSLCGDPVDTTTYRVAVLRDAKGRGGSAEIHSVFAAGFSVASRGPRNHFKLVDAPQYMFVAGGIGVTPMLPMIRAAERAGRPWQLVYGGRSLGAMGFLGEISDRKGGEVILLPEDDCGLPDLESLFATLPAETAVYGCGPGGMLAALEAAAARHGRSASLHIERFAAAEAPAAPVKVCEDRAFDVELRGSGVVLHVPADASLGNVLQDAGIPVTFSCQEGYCGSCETRVLEGVPEHRDTILNDEEKAGGKIMMVCVGRSCSPRLVLDL</sequence>
<proteinExistence type="predicted"/>
<dbReference type="PANTHER" id="PTHR47354:SF1">
    <property type="entry name" value="CARNITINE MONOOXYGENASE REDUCTASE SUBUNIT"/>
    <property type="match status" value="1"/>
</dbReference>
<feature type="domain" description="2Fe-2S ferredoxin-type" evidence="8">
    <location>
        <begin position="249"/>
        <end position="336"/>
    </location>
</feature>
<dbReference type="Gene3D" id="2.40.30.10">
    <property type="entry name" value="Translation factors"/>
    <property type="match status" value="1"/>
</dbReference>
<dbReference type="GO" id="GO:0046872">
    <property type="term" value="F:metal ion binding"/>
    <property type="evidence" value="ECO:0007669"/>
    <property type="project" value="UniProtKB-KW"/>
</dbReference>
<evidence type="ECO:0000256" key="4">
    <source>
        <dbReference type="ARBA" id="ARBA00023002"/>
    </source>
</evidence>